<evidence type="ECO:0000256" key="1">
    <source>
        <dbReference type="SAM" id="MobiDB-lite"/>
    </source>
</evidence>
<gene>
    <name evidence="2" type="ORF">SAMN05421867_12140</name>
</gene>
<evidence type="ECO:0000313" key="2">
    <source>
        <dbReference type="EMBL" id="SFB40261.1"/>
    </source>
</evidence>
<dbReference type="AlphaFoldDB" id="A0A1I1AQF8"/>
<reference evidence="2 3" key="1">
    <citation type="submission" date="2016-10" db="EMBL/GenBank/DDBJ databases">
        <authorList>
            <person name="de Groot N.N."/>
        </authorList>
    </citation>
    <scope>NUCLEOTIDE SEQUENCE [LARGE SCALE GENOMIC DNA]</scope>
    <source>
        <strain evidence="2 3">CGMCC 4.6945</strain>
    </source>
</reference>
<organism evidence="2 3">
    <name type="scientific">Cellulomonas marina</name>
    <dbReference type="NCBI Taxonomy" id="988821"/>
    <lineage>
        <taxon>Bacteria</taxon>
        <taxon>Bacillati</taxon>
        <taxon>Actinomycetota</taxon>
        <taxon>Actinomycetes</taxon>
        <taxon>Micrococcales</taxon>
        <taxon>Cellulomonadaceae</taxon>
        <taxon>Cellulomonas</taxon>
    </lineage>
</organism>
<protein>
    <recommendedName>
        <fullName evidence="4">Ribbon-helix-helix protein, copG family</fullName>
    </recommendedName>
</protein>
<name>A0A1I1AQF8_9CELL</name>
<dbReference type="STRING" id="988821.SAMN05421867_12140"/>
<evidence type="ECO:0000313" key="3">
    <source>
        <dbReference type="Proteomes" id="UP000199012"/>
    </source>
</evidence>
<dbReference type="OrthoDB" id="5148748at2"/>
<sequence>MSTDETPTPPTTSVVGRQNLGATFGASSRTASLAGRLKRPAPAPEPDDTPAAPAPDPEPADDVVDAAPAAPAREPEHSATPKRRTAGERATRSAPRQRAKDRDEAGAGGARSTNTNYPVHVPADLVPLFTERRDQEGTSNTLLVFDAIDALVDPGSPEPYARLRDAISADVIGDQPASLFSRAPRRARPTNDGPRARSQLMLRMSEENRAVIEQLVEQTGALDRSHLITVALTHYLTPPTTR</sequence>
<feature type="compositionally biased region" description="Basic and acidic residues" evidence="1">
    <location>
        <begin position="73"/>
        <end position="91"/>
    </location>
</feature>
<dbReference type="RefSeq" id="WP_090034918.1">
    <property type="nucleotide sequence ID" value="NZ_BONM01000014.1"/>
</dbReference>
<evidence type="ECO:0008006" key="4">
    <source>
        <dbReference type="Google" id="ProtNLM"/>
    </source>
</evidence>
<keyword evidence="3" id="KW-1185">Reference proteome</keyword>
<dbReference type="Proteomes" id="UP000199012">
    <property type="component" value="Unassembled WGS sequence"/>
</dbReference>
<accession>A0A1I1AQF8</accession>
<feature type="region of interest" description="Disordered" evidence="1">
    <location>
        <begin position="1"/>
        <end position="118"/>
    </location>
</feature>
<proteinExistence type="predicted"/>
<dbReference type="EMBL" id="FOKA01000021">
    <property type="protein sequence ID" value="SFB40261.1"/>
    <property type="molecule type" value="Genomic_DNA"/>
</dbReference>